<evidence type="ECO:0000256" key="3">
    <source>
        <dbReference type="ARBA" id="ARBA00022989"/>
    </source>
</evidence>
<dbReference type="PANTHER" id="PTHR43723">
    <property type="entry name" value="COBALT TRANSPORT PROTEIN CBIQ"/>
    <property type="match status" value="1"/>
</dbReference>
<dbReference type="InterPro" id="IPR003339">
    <property type="entry name" value="ABC/ECF_trnsptr_transmembrane"/>
</dbReference>
<dbReference type="RefSeq" id="WP_379597502.1">
    <property type="nucleotide sequence ID" value="NZ_JBHUDE010000048.1"/>
</dbReference>
<keyword evidence="4 5" id="KW-0472">Membrane</keyword>
<sequence>MFLQRLNPSYKAVTIIVFIIFLATIFEPVTPLLFLIWTFVVTFLFGGVSLKKYLLYFTPFIIFALGMLWTSIAFADTPNNPSDTISLFGTSLPKESVLTALALSLRVLNVAALSLMFVFTTNIVHFILSMMQQLKLPPRIAYGVLAGYRFLPMLKDELMIIHDAHRIRGVNQAKTMREKWQNYKRYLIPLLASAIRKAERTAMAMESKGFTGDKSRSFYRQFSIQKQDFIFSIIMLIGFTISYLISYQLG</sequence>
<evidence type="ECO:0000256" key="2">
    <source>
        <dbReference type="ARBA" id="ARBA00022692"/>
    </source>
</evidence>
<evidence type="ECO:0000313" key="7">
    <source>
        <dbReference type="Proteomes" id="UP001597221"/>
    </source>
</evidence>
<evidence type="ECO:0000256" key="1">
    <source>
        <dbReference type="ARBA" id="ARBA00004141"/>
    </source>
</evidence>
<evidence type="ECO:0000256" key="4">
    <source>
        <dbReference type="ARBA" id="ARBA00023136"/>
    </source>
</evidence>
<keyword evidence="7" id="KW-1185">Reference proteome</keyword>
<dbReference type="Pfam" id="PF02361">
    <property type="entry name" value="CbiQ"/>
    <property type="match status" value="1"/>
</dbReference>
<dbReference type="InterPro" id="IPR052770">
    <property type="entry name" value="Cobalt_transport_CbiQ"/>
</dbReference>
<proteinExistence type="predicted"/>
<gene>
    <name evidence="6" type="ORF">ACFSBH_11060</name>
</gene>
<feature type="transmembrane region" description="Helical" evidence="5">
    <location>
        <begin position="9"/>
        <end position="26"/>
    </location>
</feature>
<evidence type="ECO:0000256" key="5">
    <source>
        <dbReference type="SAM" id="Phobius"/>
    </source>
</evidence>
<dbReference type="Proteomes" id="UP001597221">
    <property type="component" value="Unassembled WGS sequence"/>
</dbReference>
<evidence type="ECO:0000313" key="6">
    <source>
        <dbReference type="EMBL" id="MFD1608195.1"/>
    </source>
</evidence>
<comment type="caution">
    <text evidence="6">The sequence shown here is derived from an EMBL/GenBank/DDBJ whole genome shotgun (WGS) entry which is preliminary data.</text>
</comment>
<accession>A0ABW4HU00</accession>
<keyword evidence="3 5" id="KW-1133">Transmembrane helix</keyword>
<organism evidence="6 7">
    <name type="scientific">Oceanobacillus luteolus</name>
    <dbReference type="NCBI Taxonomy" id="1274358"/>
    <lineage>
        <taxon>Bacteria</taxon>
        <taxon>Bacillati</taxon>
        <taxon>Bacillota</taxon>
        <taxon>Bacilli</taxon>
        <taxon>Bacillales</taxon>
        <taxon>Bacillaceae</taxon>
        <taxon>Oceanobacillus</taxon>
    </lineage>
</organism>
<protein>
    <submittedName>
        <fullName evidence="6">Energy-coupling factor transporter transmembrane component T family protein</fullName>
    </submittedName>
</protein>
<name>A0ABW4HU00_9BACI</name>
<feature type="transmembrane region" description="Helical" evidence="5">
    <location>
        <begin position="53"/>
        <end position="74"/>
    </location>
</feature>
<dbReference type="PANTHER" id="PTHR43723:SF1">
    <property type="entry name" value="COBALT TRANSPORT PROTEIN CBIQ"/>
    <property type="match status" value="1"/>
</dbReference>
<dbReference type="EMBL" id="JBHUDE010000048">
    <property type="protein sequence ID" value="MFD1608195.1"/>
    <property type="molecule type" value="Genomic_DNA"/>
</dbReference>
<feature type="transmembrane region" description="Helical" evidence="5">
    <location>
        <begin position="107"/>
        <end position="128"/>
    </location>
</feature>
<dbReference type="CDD" id="cd16914">
    <property type="entry name" value="EcfT"/>
    <property type="match status" value="1"/>
</dbReference>
<reference evidence="7" key="1">
    <citation type="journal article" date="2019" name="Int. J. Syst. Evol. Microbiol.">
        <title>The Global Catalogue of Microorganisms (GCM) 10K type strain sequencing project: providing services to taxonomists for standard genome sequencing and annotation.</title>
        <authorList>
            <consortium name="The Broad Institute Genomics Platform"/>
            <consortium name="The Broad Institute Genome Sequencing Center for Infectious Disease"/>
            <person name="Wu L."/>
            <person name="Ma J."/>
        </authorList>
    </citation>
    <scope>NUCLEOTIDE SEQUENCE [LARGE SCALE GENOMIC DNA]</scope>
    <source>
        <strain evidence="7">CGMCC 1.12376</strain>
    </source>
</reference>
<comment type="subcellular location">
    <subcellularLocation>
        <location evidence="1">Membrane</location>
        <topology evidence="1">Multi-pass membrane protein</topology>
    </subcellularLocation>
</comment>
<keyword evidence="2 5" id="KW-0812">Transmembrane</keyword>
<feature type="transmembrane region" description="Helical" evidence="5">
    <location>
        <begin position="229"/>
        <end position="249"/>
    </location>
</feature>